<dbReference type="RefSeq" id="WP_075727368.1">
    <property type="nucleotide sequence ID" value="NZ_CP009245.1"/>
</dbReference>
<sequence>MNPLELAAANNRWAYASVGEKALAILGLLILAISVPVWPVLPVVAAAILALAIAARVPAKLYAALILAPASFIALGLAPLIVALTPHGFVRIDGGVHDALIVLARCTVGMSATMLFALTTPMAQLLVWLRKLGYPEELAHVTMLMYRMVGTLIDTARTMWLAQAQRLGHTSMRRWITSVASQAASLFVISLTRAKTLQEGLELRAPMGSSATLDPYTPARPKVLILTAAALIALAAAGIVWR</sequence>
<feature type="transmembrane region" description="Helical" evidence="6">
    <location>
        <begin position="22"/>
        <end position="55"/>
    </location>
</feature>
<dbReference type="EMBL" id="CP009245">
    <property type="protein sequence ID" value="APT85377.1"/>
    <property type="molecule type" value="Genomic_DNA"/>
</dbReference>
<dbReference type="AlphaFoldDB" id="A0A1L7CHP4"/>
<dbReference type="Proteomes" id="UP000185478">
    <property type="component" value="Chromosome"/>
</dbReference>
<dbReference type="PANTHER" id="PTHR43723:SF1">
    <property type="entry name" value="COBALT TRANSPORT PROTEIN CBIQ"/>
    <property type="match status" value="1"/>
</dbReference>
<evidence type="ECO:0000256" key="5">
    <source>
        <dbReference type="ARBA" id="ARBA00023136"/>
    </source>
</evidence>
<dbReference type="InterPro" id="IPR012809">
    <property type="entry name" value="ECF_CbiQ"/>
</dbReference>
<organism evidence="7 8">
    <name type="scientific">Corynebacterium aquilae DSM 44791</name>
    <dbReference type="NCBI Taxonomy" id="1431546"/>
    <lineage>
        <taxon>Bacteria</taxon>
        <taxon>Bacillati</taxon>
        <taxon>Actinomycetota</taxon>
        <taxon>Actinomycetes</taxon>
        <taxon>Mycobacteriales</taxon>
        <taxon>Corynebacteriaceae</taxon>
        <taxon>Corynebacterium</taxon>
    </lineage>
</organism>
<feature type="transmembrane region" description="Helical" evidence="6">
    <location>
        <begin position="61"/>
        <end position="84"/>
    </location>
</feature>
<keyword evidence="4 6" id="KW-1133">Transmembrane helix</keyword>
<dbReference type="GO" id="GO:0043190">
    <property type="term" value="C:ATP-binding cassette (ABC) transporter complex"/>
    <property type="evidence" value="ECO:0007669"/>
    <property type="project" value="InterPro"/>
</dbReference>
<keyword evidence="3 6" id="KW-0812">Transmembrane</keyword>
<dbReference type="InterPro" id="IPR052770">
    <property type="entry name" value="Cobalt_transport_CbiQ"/>
</dbReference>
<proteinExistence type="predicted"/>
<protein>
    <recommendedName>
        <fullName evidence="9">Cobalt ABC transporter permease</fullName>
    </recommendedName>
</protein>
<evidence type="ECO:0000313" key="8">
    <source>
        <dbReference type="Proteomes" id="UP000185478"/>
    </source>
</evidence>
<dbReference type="GO" id="GO:0006824">
    <property type="term" value="P:cobalt ion transport"/>
    <property type="evidence" value="ECO:0007669"/>
    <property type="project" value="InterPro"/>
</dbReference>
<name>A0A1L7CHP4_9CORY</name>
<reference evidence="7 8" key="1">
    <citation type="submission" date="2014-08" db="EMBL/GenBank/DDBJ databases">
        <title>Complete genome sequence of Corynebacterium aquilae S-613T(T) (=DSM 44791(T)), isolated from the choana of a healthy golden eagle.</title>
        <authorList>
            <person name="Ruckert C."/>
            <person name="Albersmeier A."/>
            <person name="Winkler A."/>
            <person name="Kalinowski J."/>
        </authorList>
    </citation>
    <scope>NUCLEOTIDE SEQUENCE [LARGE SCALE GENOMIC DNA]</scope>
    <source>
        <strain evidence="7 8">S-613</strain>
    </source>
</reference>
<evidence type="ECO:0000256" key="1">
    <source>
        <dbReference type="ARBA" id="ARBA00004651"/>
    </source>
</evidence>
<dbReference type="InterPro" id="IPR003339">
    <property type="entry name" value="ABC/ECF_trnsptr_transmembrane"/>
</dbReference>
<keyword evidence="2" id="KW-1003">Cell membrane</keyword>
<feature type="transmembrane region" description="Helical" evidence="6">
    <location>
        <begin position="223"/>
        <end position="241"/>
    </location>
</feature>
<accession>A0A1L7CHP4</accession>
<evidence type="ECO:0000313" key="7">
    <source>
        <dbReference type="EMBL" id="APT85377.1"/>
    </source>
</evidence>
<dbReference type="KEGG" id="caqu:CAQU_10285"/>
<evidence type="ECO:0000256" key="2">
    <source>
        <dbReference type="ARBA" id="ARBA00022475"/>
    </source>
</evidence>
<dbReference type="Pfam" id="PF02361">
    <property type="entry name" value="CbiQ"/>
    <property type="match status" value="1"/>
</dbReference>
<dbReference type="PANTHER" id="PTHR43723">
    <property type="entry name" value="COBALT TRANSPORT PROTEIN CBIQ"/>
    <property type="match status" value="1"/>
</dbReference>
<comment type="subcellular location">
    <subcellularLocation>
        <location evidence="1">Cell membrane</location>
        <topology evidence="1">Multi-pass membrane protein</topology>
    </subcellularLocation>
</comment>
<evidence type="ECO:0000256" key="6">
    <source>
        <dbReference type="SAM" id="Phobius"/>
    </source>
</evidence>
<dbReference type="NCBIfam" id="TIGR02454">
    <property type="entry name" value="ECF_T_CbiQ"/>
    <property type="match status" value="1"/>
</dbReference>
<evidence type="ECO:0000256" key="4">
    <source>
        <dbReference type="ARBA" id="ARBA00022989"/>
    </source>
</evidence>
<evidence type="ECO:0000256" key="3">
    <source>
        <dbReference type="ARBA" id="ARBA00022692"/>
    </source>
</evidence>
<keyword evidence="8" id="KW-1185">Reference proteome</keyword>
<keyword evidence="5 6" id="KW-0472">Membrane</keyword>
<dbReference type="CDD" id="cd16914">
    <property type="entry name" value="EcfT"/>
    <property type="match status" value="1"/>
</dbReference>
<feature type="transmembrane region" description="Helical" evidence="6">
    <location>
        <begin position="96"/>
        <end position="118"/>
    </location>
</feature>
<evidence type="ECO:0008006" key="9">
    <source>
        <dbReference type="Google" id="ProtNLM"/>
    </source>
</evidence>
<dbReference type="STRING" id="1431546.CAQU_10285"/>
<gene>
    <name evidence="7" type="ORF">CAQU_10285</name>
</gene>